<dbReference type="AlphaFoldDB" id="A0A839N421"/>
<name>A0A839N421_9MICO</name>
<reference evidence="2 3" key="1">
    <citation type="submission" date="2020-08" db="EMBL/GenBank/DDBJ databases">
        <title>Sequencing the genomes of 1000 actinobacteria strains.</title>
        <authorList>
            <person name="Klenk H.-P."/>
        </authorList>
    </citation>
    <scope>NUCLEOTIDE SEQUENCE [LARGE SCALE GENOMIC DNA]</scope>
    <source>
        <strain evidence="2 3">DSM 105369</strain>
    </source>
</reference>
<dbReference type="SUPFAM" id="SSF53335">
    <property type="entry name" value="S-adenosyl-L-methionine-dependent methyltransferases"/>
    <property type="match status" value="1"/>
</dbReference>
<dbReference type="RefSeq" id="WP_183320230.1">
    <property type="nucleotide sequence ID" value="NZ_JACHVQ010000001.1"/>
</dbReference>
<evidence type="ECO:0000259" key="1">
    <source>
        <dbReference type="Pfam" id="PF08241"/>
    </source>
</evidence>
<evidence type="ECO:0000313" key="2">
    <source>
        <dbReference type="EMBL" id="MBB2892057.1"/>
    </source>
</evidence>
<proteinExistence type="predicted"/>
<dbReference type="Gene3D" id="3.40.50.150">
    <property type="entry name" value="Vaccinia Virus protein VP39"/>
    <property type="match status" value="1"/>
</dbReference>
<sequence length="240" mass="25766">MIRMLDIADEMPEAIRVRHFTYELLALDHRTQVIDVGCGTGLAAAEMSRTASQTIALDPDQLMVQTASSRWPELDVRRGVAEHLPLSEGSVTAYRSDKVFHMLADPGRAVAEAHRVLAPGGRIVLVGQDWDGIMIDAADAGLSRAIVQARADSIPSPRAARRYRSLLLDGGFAEVAVQGFLGALIHPSMVNIAIGFAQAAASTGAVTASEAQNFIRDQQQRAAQDRFSVGLPVWVAAATR</sequence>
<protein>
    <submittedName>
        <fullName evidence="2">SAM-dependent methyltransferase</fullName>
    </submittedName>
</protein>
<comment type="caution">
    <text evidence="2">The sequence shown here is derived from an EMBL/GenBank/DDBJ whole genome shotgun (WGS) entry which is preliminary data.</text>
</comment>
<dbReference type="InterPro" id="IPR029063">
    <property type="entry name" value="SAM-dependent_MTases_sf"/>
</dbReference>
<feature type="domain" description="Methyltransferase type 11" evidence="1">
    <location>
        <begin position="34"/>
        <end position="125"/>
    </location>
</feature>
<keyword evidence="3" id="KW-1185">Reference proteome</keyword>
<keyword evidence="2" id="KW-0489">Methyltransferase</keyword>
<evidence type="ECO:0000313" key="3">
    <source>
        <dbReference type="Proteomes" id="UP000559182"/>
    </source>
</evidence>
<dbReference type="EMBL" id="JACHVQ010000001">
    <property type="protein sequence ID" value="MBB2892057.1"/>
    <property type="molecule type" value="Genomic_DNA"/>
</dbReference>
<gene>
    <name evidence="2" type="ORF">FHU39_002041</name>
</gene>
<dbReference type="PANTHER" id="PTHR43591">
    <property type="entry name" value="METHYLTRANSFERASE"/>
    <property type="match status" value="1"/>
</dbReference>
<dbReference type="InterPro" id="IPR013216">
    <property type="entry name" value="Methyltransf_11"/>
</dbReference>
<dbReference type="PANTHER" id="PTHR43591:SF24">
    <property type="entry name" value="2-METHOXY-6-POLYPRENYL-1,4-BENZOQUINOL METHYLASE, MITOCHONDRIAL"/>
    <property type="match status" value="1"/>
</dbReference>
<dbReference type="GO" id="GO:0032259">
    <property type="term" value="P:methylation"/>
    <property type="evidence" value="ECO:0007669"/>
    <property type="project" value="UniProtKB-KW"/>
</dbReference>
<keyword evidence="2" id="KW-0808">Transferase</keyword>
<organism evidence="2 3">
    <name type="scientific">Flexivirga oryzae</name>
    <dbReference type="NCBI Taxonomy" id="1794944"/>
    <lineage>
        <taxon>Bacteria</taxon>
        <taxon>Bacillati</taxon>
        <taxon>Actinomycetota</taxon>
        <taxon>Actinomycetes</taxon>
        <taxon>Micrococcales</taxon>
        <taxon>Dermacoccaceae</taxon>
        <taxon>Flexivirga</taxon>
    </lineage>
</organism>
<accession>A0A839N421</accession>
<dbReference type="Pfam" id="PF08241">
    <property type="entry name" value="Methyltransf_11"/>
    <property type="match status" value="1"/>
</dbReference>
<dbReference type="GO" id="GO:0008757">
    <property type="term" value="F:S-adenosylmethionine-dependent methyltransferase activity"/>
    <property type="evidence" value="ECO:0007669"/>
    <property type="project" value="InterPro"/>
</dbReference>
<dbReference type="CDD" id="cd02440">
    <property type="entry name" value="AdoMet_MTases"/>
    <property type="match status" value="1"/>
</dbReference>
<dbReference type="Proteomes" id="UP000559182">
    <property type="component" value="Unassembled WGS sequence"/>
</dbReference>